<name>A0AAN8R5P7_9TELE</name>
<comment type="caution">
    <text evidence="2">The sequence shown here is derived from an EMBL/GenBank/DDBJ whole genome shotgun (WGS) entry which is preliminary data.</text>
</comment>
<protein>
    <submittedName>
        <fullName evidence="2">Uncharacterized protein</fullName>
    </submittedName>
</protein>
<evidence type="ECO:0000313" key="2">
    <source>
        <dbReference type="EMBL" id="KAK6327635.1"/>
    </source>
</evidence>
<keyword evidence="3" id="KW-1185">Reference proteome</keyword>
<feature type="region of interest" description="Disordered" evidence="1">
    <location>
        <begin position="1"/>
        <end position="70"/>
    </location>
</feature>
<dbReference type="Proteomes" id="UP001356427">
    <property type="component" value="Unassembled WGS sequence"/>
</dbReference>
<feature type="compositionally biased region" description="Polar residues" evidence="1">
    <location>
        <begin position="48"/>
        <end position="57"/>
    </location>
</feature>
<reference evidence="2 3" key="1">
    <citation type="submission" date="2021-04" db="EMBL/GenBank/DDBJ databases">
        <authorList>
            <person name="De Guttry C."/>
            <person name="Zahm M."/>
            <person name="Klopp C."/>
            <person name="Cabau C."/>
            <person name="Louis A."/>
            <person name="Berthelot C."/>
            <person name="Parey E."/>
            <person name="Roest Crollius H."/>
            <person name="Montfort J."/>
            <person name="Robinson-Rechavi M."/>
            <person name="Bucao C."/>
            <person name="Bouchez O."/>
            <person name="Gislard M."/>
            <person name="Lluch J."/>
            <person name="Milhes M."/>
            <person name="Lampietro C."/>
            <person name="Lopez Roques C."/>
            <person name="Donnadieu C."/>
            <person name="Braasch I."/>
            <person name="Desvignes T."/>
            <person name="Postlethwait J."/>
            <person name="Bobe J."/>
            <person name="Wedekind C."/>
            <person name="Guiguen Y."/>
        </authorList>
    </citation>
    <scope>NUCLEOTIDE SEQUENCE [LARGE SCALE GENOMIC DNA]</scope>
    <source>
        <strain evidence="2">Cs_M1</strain>
        <tissue evidence="2">Blood</tissue>
    </source>
</reference>
<evidence type="ECO:0000313" key="3">
    <source>
        <dbReference type="Proteomes" id="UP001356427"/>
    </source>
</evidence>
<accession>A0AAN8R5P7</accession>
<proteinExistence type="predicted"/>
<evidence type="ECO:0000256" key="1">
    <source>
        <dbReference type="SAM" id="MobiDB-lite"/>
    </source>
</evidence>
<organism evidence="2 3">
    <name type="scientific">Coregonus suidteri</name>
    <dbReference type="NCBI Taxonomy" id="861788"/>
    <lineage>
        <taxon>Eukaryota</taxon>
        <taxon>Metazoa</taxon>
        <taxon>Chordata</taxon>
        <taxon>Craniata</taxon>
        <taxon>Vertebrata</taxon>
        <taxon>Euteleostomi</taxon>
        <taxon>Actinopterygii</taxon>
        <taxon>Neopterygii</taxon>
        <taxon>Teleostei</taxon>
        <taxon>Protacanthopterygii</taxon>
        <taxon>Salmoniformes</taxon>
        <taxon>Salmonidae</taxon>
        <taxon>Coregoninae</taxon>
        <taxon>Coregonus</taxon>
    </lineage>
</organism>
<dbReference type="AlphaFoldDB" id="A0AAN8R5P7"/>
<gene>
    <name evidence="2" type="ORF">J4Q44_G00032800</name>
</gene>
<sequence>MSEGSVWRGSAAPQPGLETPRLPPSLPLSIPLSLPGSNGVSRRITVGDSDTQHTAQYQKAVEGMRMVSRP</sequence>
<dbReference type="EMBL" id="JAGTTL010000002">
    <property type="protein sequence ID" value="KAK6327635.1"/>
    <property type="molecule type" value="Genomic_DNA"/>
</dbReference>